<name>A0A1F4RDJ9_UNCSA</name>
<sequence length="336" mass="38442">MKLLVTGGAGFIGSNFIHYLLAKYPDDEIINFDKLTYAGNLDNLADLEGNLRYKFYKGDICDAVAVEKALGLADQVEAIVNFAAETHVDRSILSAGGFVQTDVLGTYTLLEAVKKFKIKRYVQISTDEIYGSIEQGSFTEESPLKPNSPYSASKAGGDLLVRSYFKTYGLPVIITRSSNNYGPYHYPEKIIPLFITNAIQGKKLPLYGDGKNVRDWLYVKDNCQGIDAVLRRGKEGEIYNIGGESERQNIEITRIILEELGQSSDLIEFVKDRPGHDRRYSIDCSKIKKLGWQPETKFEDGLKKTVRWFESNQEWWKKIKEKQKEFQKFYNEWYQR</sequence>
<evidence type="ECO:0000256" key="8">
    <source>
        <dbReference type="RuleBase" id="RU004473"/>
    </source>
</evidence>
<keyword evidence="6" id="KW-0520">NAD</keyword>
<evidence type="ECO:0000256" key="6">
    <source>
        <dbReference type="ARBA" id="ARBA00023027"/>
    </source>
</evidence>
<dbReference type="PANTHER" id="PTHR43000">
    <property type="entry name" value="DTDP-D-GLUCOSE 4,6-DEHYDRATASE-RELATED"/>
    <property type="match status" value="1"/>
</dbReference>
<dbReference type="CDD" id="cd05246">
    <property type="entry name" value="dTDP_GD_SDR_e"/>
    <property type="match status" value="1"/>
</dbReference>
<dbReference type="FunFam" id="3.40.50.720:FF:000304">
    <property type="entry name" value="UDP-glucose 4,6-dehydratase"/>
    <property type="match status" value="1"/>
</dbReference>
<dbReference type="Proteomes" id="UP000176938">
    <property type="component" value="Unassembled WGS sequence"/>
</dbReference>
<keyword evidence="7 8" id="KW-0456">Lyase</keyword>
<evidence type="ECO:0000256" key="2">
    <source>
        <dbReference type="ARBA" id="ARBA00001911"/>
    </source>
</evidence>
<comment type="similarity">
    <text evidence="3 8">Belongs to the NAD(P)-dependent epimerase/dehydratase family. dTDP-glucose dehydratase subfamily.</text>
</comment>
<dbReference type="GO" id="GO:0008460">
    <property type="term" value="F:dTDP-glucose 4,6-dehydratase activity"/>
    <property type="evidence" value="ECO:0007669"/>
    <property type="project" value="UniProtKB-EC"/>
</dbReference>
<gene>
    <name evidence="10" type="ORF">A3H38_00920</name>
</gene>
<comment type="catalytic activity">
    <reaction evidence="1 8">
        <text>dTDP-alpha-D-glucose = dTDP-4-dehydro-6-deoxy-alpha-D-glucose + H2O</text>
        <dbReference type="Rhea" id="RHEA:17221"/>
        <dbReference type="ChEBI" id="CHEBI:15377"/>
        <dbReference type="ChEBI" id="CHEBI:57477"/>
        <dbReference type="ChEBI" id="CHEBI:57649"/>
        <dbReference type="EC" id="4.2.1.46"/>
    </reaction>
</comment>
<organism evidence="10 11">
    <name type="scientific">candidate division WOR-1 bacterium RIFCSPLOWO2_02_FULL_46_20</name>
    <dbReference type="NCBI Taxonomy" id="1802567"/>
    <lineage>
        <taxon>Bacteria</taxon>
        <taxon>Bacillati</taxon>
        <taxon>Saganbacteria</taxon>
    </lineage>
</organism>
<dbReference type="InterPro" id="IPR036291">
    <property type="entry name" value="NAD(P)-bd_dom_sf"/>
</dbReference>
<dbReference type="Gene3D" id="3.90.25.10">
    <property type="entry name" value="UDP-galactose 4-epimerase, domain 1"/>
    <property type="match status" value="1"/>
</dbReference>
<evidence type="ECO:0000256" key="1">
    <source>
        <dbReference type="ARBA" id="ARBA00001539"/>
    </source>
</evidence>
<comment type="caution">
    <text evidence="10">The sequence shown here is derived from an EMBL/GenBank/DDBJ whole genome shotgun (WGS) entry which is preliminary data.</text>
</comment>
<dbReference type="AlphaFoldDB" id="A0A1F4RDJ9"/>
<protein>
    <recommendedName>
        <fullName evidence="5 8">dTDP-glucose 4,6-dehydratase</fullName>
        <ecNumber evidence="4 8">4.2.1.46</ecNumber>
    </recommendedName>
</protein>
<dbReference type="GO" id="GO:0009225">
    <property type="term" value="P:nucleotide-sugar metabolic process"/>
    <property type="evidence" value="ECO:0007669"/>
    <property type="project" value="InterPro"/>
</dbReference>
<comment type="cofactor">
    <cofactor evidence="2 8">
        <name>NAD(+)</name>
        <dbReference type="ChEBI" id="CHEBI:57540"/>
    </cofactor>
</comment>
<evidence type="ECO:0000256" key="3">
    <source>
        <dbReference type="ARBA" id="ARBA00008178"/>
    </source>
</evidence>
<dbReference type="EMBL" id="METP01000022">
    <property type="protein sequence ID" value="OGC06250.1"/>
    <property type="molecule type" value="Genomic_DNA"/>
</dbReference>
<dbReference type="Pfam" id="PF16363">
    <property type="entry name" value="GDP_Man_Dehyd"/>
    <property type="match status" value="1"/>
</dbReference>
<evidence type="ECO:0000313" key="10">
    <source>
        <dbReference type="EMBL" id="OGC06250.1"/>
    </source>
</evidence>
<proteinExistence type="inferred from homology"/>
<reference evidence="10 11" key="1">
    <citation type="journal article" date="2016" name="Nat. Commun.">
        <title>Thousands of microbial genomes shed light on interconnected biogeochemical processes in an aquifer system.</title>
        <authorList>
            <person name="Anantharaman K."/>
            <person name="Brown C.T."/>
            <person name="Hug L.A."/>
            <person name="Sharon I."/>
            <person name="Castelle C.J."/>
            <person name="Probst A.J."/>
            <person name="Thomas B.C."/>
            <person name="Singh A."/>
            <person name="Wilkins M.J."/>
            <person name="Karaoz U."/>
            <person name="Brodie E.L."/>
            <person name="Williams K.H."/>
            <person name="Hubbard S.S."/>
            <person name="Banfield J.F."/>
        </authorList>
    </citation>
    <scope>NUCLEOTIDE SEQUENCE [LARGE SCALE GENOMIC DNA]</scope>
</reference>
<evidence type="ECO:0000313" key="11">
    <source>
        <dbReference type="Proteomes" id="UP000176938"/>
    </source>
</evidence>
<feature type="domain" description="NAD(P)-binding" evidence="9">
    <location>
        <begin position="4"/>
        <end position="305"/>
    </location>
</feature>
<dbReference type="InterPro" id="IPR016040">
    <property type="entry name" value="NAD(P)-bd_dom"/>
</dbReference>
<dbReference type="InterPro" id="IPR005888">
    <property type="entry name" value="dTDP_Gluc_deHydtase"/>
</dbReference>
<dbReference type="NCBIfam" id="TIGR01181">
    <property type="entry name" value="dTDP_gluc_dehyt"/>
    <property type="match status" value="1"/>
</dbReference>
<dbReference type="SUPFAM" id="SSF51735">
    <property type="entry name" value="NAD(P)-binding Rossmann-fold domains"/>
    <property type="match status" value="1"/>
</dbReference>
<accession>A0A1F4RDJ9</accession>
<dbReference type="EC" id="4.2.1.46" evidence="4 8"/>
<evidence type="ECO:0000256" key="4">
    <source>
        <dbReference type="ARBA" id="ARBA00011990"/>
    </source>
</evidence>
<dbReference type="Gene3D" id="3.40.50.720">
    <property type="entry name" value="NAD(P)-binding Rossmann-like Domain"/>
    <property type="match status" value="1"/>
</dbReference>
<evidence type="ECO:0000256" key="7">
    <source>
        <dbReference type="ARBA" id="ARBA00023239"/>
    </source>
</evidence>
<evidence type="ECO:0000256" key="5">
    <source>
        <dbReference type="ARBA" id="ARBA00016977"/>
    </source>
</evidence>
<evidence type="ECO:0000259" key="9">
    <source>
        <dbReference type="Pfam" id="PF16363"/>
    </source>
</evidence>